<dbReference type="RefSeq" id="WP_100128705.1">
    <property type="nucleotide sequence ID" value="NZ_CADDYI010000006.1"/>
</dbReference>
<evidence type="ECO:0000313" key="2">
    <source>
        <dbReference type="EMBL" id="PIT69483.1"/>
    </source>
</evidence>
<accession>A0A2M6UTF6</accession>
<feature type="transmembrane region" description="Helical" evidence="1">
    <location>
        <begin position="128"/>
        <end position="149"/>
    </location>
</feature>
<comment type="caution">
    <text evidence="2">The sequence shown here is derived from an EMBL/GenBank/DDBJ whole genome shotgun (WGS) entry which is preliminary data.</text>
</comment>
<feature type="transmembrane region" description="Helical" evidence="1">
    <location>
        <begin position="265"/>
        <end position="282"/>
    </location>
</feature>
<evidence type="ECO:0000256" key="1">
    <source>
        <dbReference type="SAM" id="Phobius"/>
    </source>
</evidence>
<organism evidence="2 3">
    <name type="scientific">Bartonella tribocorum</name>
    <dbReference type="NCBI Taxonomy" id="85701"/>
    <lineage>
        <taxon>Bacteria</taxon>
        <taxon>Pseudomonadati</taxon>
        <taxon>Pseudomonadota</taxon>
        <taxon>Alphaproteobacteria</taxon>
        <taxon>Hyphomicrobiales</taxon>
        <taxon>Bartonellaceae</taxon>
        <taxon>Bartonella</taxon>
    </lineage>
</organism>
<feature type="transmembrane region" description="Helical" evidence="1">
    <location>
        <begin position="61"/>
        <end position="82"/>
    </location>
</feature>
<protein>
    <submittedName>
        <fullName evidence="2">Uncharacterized protein</fullName>
    </submittedName>
</protein>
<keyword evidence="1" id="KW-0812">Transmembrane</keyword>
<feature type="transmembrane region" description="Helical" evidence="1">
    <location>
        <begin position="205"/>
        <end position="228"/>
    </location>
</feature>
<feature type="transmembrane region" description="Helical" evidence="1">
    <location>
        <begin position="38"/>
        <end position="55"/>
    </location>
</feature>
<keyword evidence="1" id="KW-0472">Membrane</keyword>
<sequence length="303" mass="34451">MGEFGLVLVCFYLWFGMLYLFCKSIAINGKSMLGRENTVTFIVVALVAPLLIYAFEYFEYIVGMPITSSHVAIIMFFLAFCIEFIPNIVNNIKCFSLAIIASCPIFFIAAGFIVMSDGVLLDFFDLQLSSYIYLLFIIPLMIAGARYVLIAKALKEKSMSVLDLSICIGCGFAIGVFFVSSLLLSDLREIYQQIGFANREAVKKMFDYAVFGFAILTGQVFLTFLMVLFVTTKKYYWLVLDVLAELFFSLFVSYYVAFVHTDDDYGMVRSWICLMFVVDVYARHIKSKNVKLSVINPFKKKTE</sequence>
<dbReference type="EMBL" id="NJGE01000005">
    <property type="protein sequence ID" value="PIT69483.1"/>
    <property type="molecule type" value="Genomic_DNA"/>
</dbReference>
<dbReference type="STRING" id="85701.BM1374166_00542"/>
<keyword evidence="1" id="KW-1133">Transmembrane helix</keyword>
<feature type="transmembrane region" description="Helical" evidence="1">
    <location>
        <begin position="6"/>
        <end position="26"/>
    </location>
</feature>
<feature type="transmembrane region" description="Helical" evidence="1">
    <location>
        <begin position="94"/>
        <end position="116"/>
    </location>
</feature>
<proteinExistence type="predicted"/>
<evidence type="ECO:0000313" key="3">
    <source>
        <dbReference type="Proteomes" id="UP000229839"/>
    </source>
</evidence>
<feature type="transmembrane region" description="Helical" evidence="1">
    <location>
        <begin position="161"/>
        <end position="185"/>
    </location>
</feature>
<dbReference type="Proteomes" id="UP000229839">
    <property type="component" value="Unassembled WGS sequence"/>
</dbReference>
<feature type="transmembrane region" description="Helical" evidence="1">
    <location>
        <begin position="235"/>
        <end position="259"/>
    </location>
</feature>
<name>A0A2M6UTF6_9HYPH</name>
<dbReference type="OrthoDB" id="7925560at2"/>
<dbReference type="AlphaFoldDB" id="A0A2M6UTF6"/>
<gene>
    <name evidence="2" type="ORF">CER18_03445</name>
</gene>
<reference evidence="2 3" key="1">
    <citation type="submission" date="2017-06" db="EMBL/GenBank/DDBJ databases">
        <title>Draft genome of Bartonella tribocorum strain L103, isolated from a rodent in Laos.</title>
        <authorList>
            <person name="Hadjadj L."/>
            <person name="Jiyipong T."/>
            <person name="Morand S."/>
            <person name="Diene S.M."/>
            <person name="Rolain J.-M."/>
        </authorList>
    </citation>
    <scope>NUCLEOTIDE SEQUENCE [LARGE SCALE GENOMIC DNA]</scope>
    <source>
        <strain evidence="2 3">L103</strain>
    </source>
</reference>